<accession>A0A6S7HE06</accession>
<sequence length="217" mass="25869">MKKHLGFERYTENVMKNTPIGKSTTKMKEHSEEVLKMRFNTAYCLAKKGFKEKPFNDYPELLALQEKKNRIDKQREYRTPLKATANFIDFYYLSKQFQKIESAEGAWYCIGRKTAKIFQGIRNCTRWIGHHYNAIKIVLKHYGAYMMHLEELSKNDSQTEKREQFNGYLNKMSLSEQKQQHDPVKAVRRIQEFKWTMVKLHGHVREALDHNELNQAE</sequence>
<name>A0A6S7HE06_PARCT</name>
<organism evidence="1 2">
    <name type="scientific">Paramuricea clavata</name>
    <name type="common">Red gorgonian</name>
    <name type="synonym">Violescent sea-whip</name>
    <dbReference type="NCBI Taxonomy" id="317549"/>
    <lineage>
        <taxon>Eukaryota</taxon>
        <taxon>Metazoa</taxon>
        <taxon>Cnidaria</taxon>
        <taxon>Anthozoa</taxon>
        <taxon>Octocorallia</taxon>
        <taxon>Malacalcyonacea</taxon>
        <taxon>Plexauridae</taxon>
        <taxon>Paramuricea</taxon>
    </lineage>
</organism>
<proteinExistence type="predicted"/>
<protein>
    <submittedName>
        <fullName evidence="1">Uncharacterized protein</fullName>
    </submittedName>
</protein>
<reference evidence="1" key="1">
    <citation type="submission" date="2020-04" db="EMBL/GenBank/DDBJ databases">
        <authorList>
            <person name="Alioto T."/>
            <person name="Alioto T."/>
            <person name="Gomez Garrido J."/>
        </authorList>
    </citation>
    <scope>NUCLEOTIDE SEQUENCE</scope>
    <source>
        <strain evidence="1">A484AB</strain>
    </source>
</reference>
<gene>
    <name evidence="1" type="ORF">PACLA_8A027513</name>
</gene>
<dbReference type="OrthoDB" id="6014334at2759"/>
<evidence type="ECO:0000313" key="2">
    <source>
        <dbReference type="Proteomes" id="UP001152795"/>
    </source>
</evidence>
<dbReference type="EMBL" id="CACRXK020004820">
    <property type="protein sequence ID" value="CAB4004155.1"/>
    <property type="molecule type" value="Genomic_DNA"/>
</dbReference>
<dbReference type="AlphaFoldDB" id="A0A6S7HE06"/>
<comment type="caution">
    <text evidence="1">The sequence shown here is derived from an EMBL/GenBank/DDBJ whole genome shotgun (WGS) entry which is preliminary data.</text>
</comment>
<evidence type="ECO:0000313" key="1">
    <source>
        <dbReference type="EMBL" id="CAB4004155.1"/>
    </source>
</evidence>
<dbReference type="Proteomes" id="UP001152795">
    <property type="component" value="Unassembled WGS sequence"/>
</dbReference>
<keyword evidence="2" id="KW-1185">Reference proteome</keyword>